<protein>
    <submittedName>
        <fullName evidence="1">Uncharacterized protein</fullName>
    </submittedName>
</protein>
<keyword evidence="2" id="KW-1185">Reference proteome</keyword>
<dbReference type="EMBL" id="CP000698">
    <property type="protein sequence ID" value="ABQ24474.1"/>
    <property type="molecule type" value="Genomic_DNA"/>
</dbReference>
<sequence>MQATIQIFHHGRWRTAGMFTPDRSSLDLGIVGGGLPYDIDYVLDHATGETAPGVALRYPVTFELHRSDRWPAFLLDIMPTGAGRRVWLRRLDLRDGAEADWELLVKGGRKSSRQHPCCRGCNPPCWPASGVHPGGDRREES</sequence>
<name>A5GD71_GEOUR</name>
<organism evidence="1 2">
    <name type="scientific">Geotalea uraniireducens (strain Rf4)</name>
    <name type="common">Geobacter uraniireducens</name>
    <dbReference type="NCBI Taxonomy" id="351605"/>
    <lineage>
        <taxon>Bacteria</taxon>
        <taxon>Pseudomonadati</taxon>
        <taxon>Thermodesulfobacteriota</taxon>
        <taxon>Desulfuromonadia</taxon>
        <taxon>Geobacterales</taxon>
        <taxon>Geobacteraceae</taxon>
        <taxon>Geotalea</taxon>
    </lineage>
</organism>
<evidence type="ECO:0000313" key="1">
    <source>
        <dbReference type="EMBL" id="ABQ24474.1"/>
    </source>
</evidence>
<dbReference type="AlphaFoldDB" id="A5GD71"/>
<evidence type="ECO:0000313" key="2">
    <source>
        <dbReference type="Proteomes" id="UP000006695"/>
    </source>
</evidence>
<dbReference type="HOGENOM" id="CLU_1923261_0_0_7"/>
<dbReference type="STRING" id="351605.Gura_0258"/>
<reference evidence="1 2" key="1">
    <citation type="submission" date="2007-05" db="EMBL/GenBank/DDBJ databases">
        <title>Complete sequence of Geobacter uraniireducens Rf4.</title>
        <authorList>
            <consortium name="US DOE Joint Genome Institute"/>
            <person name="Copeland A."/>
            <person name="Lucas S."/>
            <person name="Lapidus A."/>
            <person name="Barry K."/>
            <person name="Detter J.C."/>
            <person name="Glavina del Rio T."/>
            <person name="Hammon N."/>
            <person name="Israni S."/>
            <person name="Dalin E."/>
            <person name="Tice H."/>
            <person name="Pitluck S."/>
            <person name="Chertkov O."/>
            <person name="Brettin T."/>
            <person name="Bruce D."/>
            <person name="Han C."/>
            <person name="Schmutz J."/>
            <person name="Larimer F."/>
            <person name="Land M."/>
            <person name="Hauser L."/>
            <person name="Kyrpides N."/>
            <person name="Mikhailova N."/>
            <person name="Shelobolina E."/>
            <person name="Aklujkar M."/>
            <person name="Lovley D."/>
            <person name="Richardson P."/>
        </authorList>
    </citation>
    <scope>NUCLEOTIDE SEQUENCE [LARGE SCALE GENOMIC DNA]</scope>
    <source>
        <strain evidence="1 2">Rf4</strain>
    </source>
</reference>
<dbReference type="Proteomes" id="UP000006695">
    <property type="component" value="Chromosome"/>
</dbReference>
<gene>
    <name evidence="1" type="ordered locus">Gura_0258</name>
</gene>
<proteinExistence type="predicted"/>
<dbReference type="KEGG" id="gur:Gura_0258"/>
<dbReference type="OrthoDB" id="9805913at2"/>
<dbReference type="RefSeq" id="WP_011937201.1">
    <property type="nucleotide sequence ID" value="NC_009483.1"/>
</dbReference>
<accession>A5GD71</accession>